<accession>A0A133U6R0</accession>
<proteinExistence type="predicted"/>
<gene>
    <name evidence="2" type="ORF">AKJ62_02275</name>
</gene>
<keyword evidence="1" id="KW-1133">Transmembrane helix</keyword>
<evidence type="ECO:0000256" key="1">
    <source>
        <dbReference type="SAM" id="Phobius"/>
    </source>
</evidence>
<sequence>MKGIVTYTEMVESNAERLFMGLKSYRNGLGTVSNLKEELRGVKFQRNAAFVAAIIVAIVAALEFMIIRRK</sequence>
<evidence type="ECO:0000313" key="2">
    <source>
        <dbReference type="EMBL" id="KXA89846.1"/>
    </source>
</evidence>
<dbReference type="AlphaFoldDB" id="A0A133U6R0"/>
<reference evidence="2 3" key="1">
    <citation type="journal article" date="2016" name="Sci. Rep.">
        <title>Metabolic traits of an uncultured archaeal lineage -MSBL1- from brine pools of the Red Sea.</title>
        <authorList>
            <person name="Mwirichia R."/>
            <person name="Alam I."/>
            <person name="Rashid M."/>
            <person name="Vinu M."/>
            <person name="Ba-Alawi W."/>
            <person name="Anthony Kamau A."/>
            <person name="Kamanda Ngugi D."/>
            <person name="Goker M."/>
            <person name="Klenk H.P."/>
            <person name="Bajic V."/>
            <person name="Stingl U."/>
        </authorList>
    </citation>
    <scope>NUCLEOTIDE SEQUENCE [LARGE SCALE GENOMIC DNA]</scope>
    <source>
        <strain evidence="2">SCGC-AAA259D14</strain>
    </source>
</reference>
<evidence type="ECO:0000313" key="3">
    <source>
        <dbReference type="Proteomes" id="UP000070589"/>
    </source>
</evidence>
<name>A0A133U6R0_9EURY</name>
<feature type="transmembrane region" description="Helical" evidence="1">
    <location>
        <begin position="48"/>
        <end position="67"/>
    </location>
</feature>
<keyword evidence="1" id="KW-0472">Membrane</keyword>
<protein>
    <submittedName>
        <fullName evidence="2">Uncharacterized protein</fullName>
    </submittedName>
</protein>
<organism evidence="2 3">
    <name type="scientific">candidate division MSBL1 archaeon SCGC-AAA259D14</name>
    <dbReference type="NCBI Taxonomy" id="1698261"/>
    <lineage>
        <taxon>Archaea</taxon>
        <taxon>Methanobacteriati</taxon>
        <taxon>Methanobacteriota</taxon>
        <taxon>candidate division MSBL1</taxon>
    </lineage>
</organism>
<comment type="caution">
    <text evidence="2">The sequence shown here is derived from an EMBL/GenBank/DDBJ whole genome shotgun (WGS) entry which is preliminary data.</text>
</comment>
<keyword evidence="1" id="KW-0812">Transmembrane</keyword>
<keyword evidence="3" id="KW-1185">Reference proteome</keyword>
<dbReference type="Proteomes" id="UP000070589">
    <property type="component" value="Unassembled WGS sequence"/>
</dbReference>
<dbReference type="EMBL" id="LHXL01000021">
    <property type="protein sequence ID" value="KXA89846.1"/>
    <property type="molecule type" value="Genomic_DNA"/>
</dbReference>